<keyword evidence="3" id="KW-1185">Reference proteome</keyword>
<protein>
    <submittedName>
        <fullName evidence="2">Uncharacterized protein</fullName>
    </submittedName>
</protein>
<evidence type="ECO:0000256" key="1">
    <source>
        <dbReference type="SAM" id="MobiDB-lite"/>
    </source>
</evidence>
<name>A0A4C1TZD3_EUMVA</name>
<accession>A0A4C1TZD3</accession>
<feature type="compositionally biased region" description="Basic residues" evidence="1">
    <location>
        <begin position="50"/>
        <end position="63"/>
    </location>
</feature>
<dbReference type="AlphaFoldDB" id="A0A4C1TZD3"/>
<evidence type="ECO:0000313" key="2">
    <source>
        <dbReference type="EMBL" id="GBP19174.1"/>
    </source>
</evidence>
<organism evidence="2 3">
    <name type="scientific">Eumeta variegata</name>
    <name type="common">Bagworm moth</name>
    <name type="synonym">Eumeta japonica</name>
    <dbReference type="NCBI Taxonomy" id="151549"/>
    <lineage>
        <taxon>Eukaryota</taxon>
        <taxon>Metazoa</taxon>
        <taxon>Ecdysozoa</taxon>
        <taxon>Arthropoda</taxon>
        <taxon>Hexapoda</taxon>
        <taxon>Insecta</taxon>
        <taxon>Pterygota</taxon>
        <taxon>Neoptera</taxon>
        <taxon>Endopterygota</taxon>
        <taxon>Lepidoptera</taxon>
        <taxon>Glossata</taxon>
        <taxon>Ditrysia</taxon>
        <taxon>Tineoidea</taxon>
        <taxon>Psychidae</taxon>
        <taxon>Oiketicinae</taxon>
        <taxon>Eumeta</taxon>
    </lineage>
</organism>
<evidence type="ECO:0000313" key="3">
    <source>
        <dbReference type="Proteomes" id="UP000299102"/>
    </source>
</evidence>
<reference evidence="2 3" key="1">
    <citation type="journal article" date="2019" name="Commun. Biol.">
        <title>The bagworm genome reveals a unique fibroin gene that provides high tensile strength.</title>
        <authorList>
            <person name="Kono N."/>
            <person name="Nakamura H."/>
            <person name="Ohtoshi R."/>
            <person name="Tomita M."/>
            <person name="Numata K."/>
            <person name="Arakawa K."/>
        </authorList>
    </citation>
    <scope>NUCLEOTIDE SEQUENCE [LARGE SCALE GENOMIC DNA]</scope>
</reference>
<proteinExistence type="predicted"/>
<sequence>MSCVEKRNRATDPNIIIYRYGTVAFTRVIRRHLKPQTLSQSRDPVTQFARRPHGRAGRVNRGKSKCDNVQVTSLVEPVTAGEEGFPGGDHELEQRGLTCRSVDRRPDQSLGPHVGLASQKCSRGWLRHERRDVSDSTDISRVIDGVDGVCTYMKRYHEQINNGSRWYSVGGGGIAAHVRLFNTC</sequence>
<dbReference type="EMBL" id="BGZK01000105">
    <property type="protein sequence ID" value="GBP19174.1"/>
    <property type="molecule type" value="Genomic_DNA"/>
</dbReference>
<dbReference type="Proteomes" id="UP000299102">
    <property type="component" value="Unassembled WGS sequence"/>
</dbReference>
<gene>
    <name evidence="2" type="ORF">EVAR_11496_1</name>
</gene>
<feature type="region of interest" description="Disordered" evidence="1">
    <location>
        <begin position="37"/>
        <end position="63"/>
    </location>
</feature>
<comment type="caution">
    <text evidence="2">The sequence shown here is derived from an EMBL/GenBank/DDBJ whole genome shotgun (WGS) entry which is preliminary data.</text>
</comment>